<dbReference type="KEGG" id="smo:SELMODRAFT_407498"/>
<organism evidence="3">
    <name type="scientific">Selaginella moellendorffii</name>
    <name type="common">Spikemoss</name>
    <dbReference type="NCBI Taxonomy" id="88036"/>
    <lineage>
        <taxon>Eukaryota</taxon>
        <taxon>Viridiplantae</taxon>
        <taxon>Streptophyta</taxon>
        <taxon>Embryophyta</taxon>
        <taxon>Tracheophyta</taxon>
        <taxon>Lycopodiopsida</taxon>
        <taxon>Selaginellales</taxon>
        <taxon>Selaginellaceae</taxon>
        <taxon>Selaginella</taxon>
    </lineage>
</organism>
<evidence type="ECO:0000313" key="3">
    <source>
        <dbReference type="Proteomes" id="UP000001514"/>
    </source>
</evidence>
<accession>D8R5T4</accession>
<dbReference type="InParanoid" id="D8R5T4"/>
<feature type="region of interest" description="Disordered" evidence="1">
    <location>
        <begin position="97"/>
        <end position="116"/>
    </location>
</feature>
<dbReference type="Gramene" id="EFJ32539">
    <property type="protein sequence ID" value="EFJ32539"/>
    <property type="gene ID" value="SELMODRAFT_407498"/>
</dbReference>
<dbReference type="EMBL" id="GL377572">
    <property type="protein sequence ID" value="EFJ32539.1"/>
    <property type="molecule type" value="Genomic_DNA"/>
</dbReference>
<reference evidence="2 3" key="1">
    <citation type="journal article" date="2011" name="Science">
        <title>The Selaginella genome identifies genetic changes associated with the evolution of vascular plants.</title>
        <authorList>
            <person name="Banks J.A."/>
            <person name="Nishiyama T."/>
            <person name="Hasebe M."/>
            <person name="Bowman J.L."/>
            <person name="Gribskov M."/>
            <person name="dePamphilis C."/>
            <person name="Albert V.A."/>
            <person name="Aono N."/>
            <person name="Aoyama T."/>
            <person name="Ambrose B.A."/>
            <person name="Ashton N.W."/>
            <person name="Axtell M.J."/>
            <person name="Barker E."/>
            <person name="Barker M.S."/>
            <person name="Bennetzen J.L."/>
            <person name="Bonawitz N.D."/>
            <person name="Chapple C."/>
            <person name="Cheng C."/>
            <person name="Correa L.G."/>
            <person name="Dacre M."/>
            <person name="DeBarry J."/>
            <person name="Dreyer I."/>
            <person name="Elias M."/>
            <person name="Engstrom E.M."/>
            <person name="Estelle M."/>
            <person name="Feng L."/>
            <person name="Finet C."/>
            <person name="Floyd S.K."/>
            <person name="Frommer W.B."/>
            <person name="Fujita T."/>
            <person name="Gramzow L."/>
            <person name="Gutensohn M."/>
            <person name="Harholt J."/>
            <person name="Hattori M."/>
            <person name="Heyl A."/>
            <person name="Hirai T."/>
            <person name="Hiwatashi Y."/>
            <person name="Ishikawa M."/>
            <person name="Iwata M."/>
            <person name="Karol K.G."/>
            <person name="Koehler B."/>
            <person name="Kolukisaoglu U."/>
            <person name="Kubo M."/>
            <person name="Kurata T."/>
            <person name="Lalonde S."/>
            <person name="Li K."/>
            <person name="Li Y."/>
            <person name="Litt A."/>
            <person name="Lyons E."/>
            <person name="Manning G."/>
            <person name="Maruyama T."/>
            <person name="Michael T.P."/>
            <person name="Mikami K."/>
            <person name="Miyazaki S."/>
            <person name="Morinaga S."/>
            <person name="Murata T."/>
            <person name="Mueller-Roeber B."/>
            <person name="Nelson D.R."/>
            <person name="Obara M."/>
            <person name="Oguri Y."/>
            <person name="Olmstead R.G."/>
            <person name="Onodera N."/>
            <person name="Petersen B.L."/>
            <person name="Pils B."/>
            <person name="Prigge M."/>
            <person name="Rensing S.A."/>
            <person name="Riano-Pachon D.M."/>
            <person name="Roberts A.W."/>
            <person name="Sato Y."/>
            <person name="Scheller H.V."/>
            <person name="Schulz B."/>
            <person name="Schulz C."/>
            <person name="Shakirov E.V."/>
            <person name="Shibagaki N."/>
            <person name="Shinohara N."/>
            <person name="Shippen D.E."/>
            <person name="Soerensen I."/>
            <person name="Sotooka R."/>
            <person name="Sugimoto N."/>
            <person name="Sugita M."/>
            <person name="Sumikawa N."/>
            <person name="Tanurdzic M."/>
            <person name="Theissen G."/>
            <person name="Ulvskov P."/>
            <person name="Wakazuki S."/>
            <person name="Weng J.K."/>
            <person name="Willats W.W."/>
            <person name="Wipf D."/>
            <person name="Wolf P.G."/>
            <person name="Yang L."/>
            <person name="Zimmer A.D."/>
            <person name="Zhu Q."/>
            <person name="Mitros T."/>
            <person name="Hellsten U."/>
            <person name="Loque D."/>
            <person name="Otillar R."/>
            <person name="Salamov A."/>
            <person name="Schmutz J."/>
            <person name="Shapiro H."/>
            <person name="Lindquist E."/>
            <person name="Lucas S."/>
            <person name="Rokhsar D."/>
            <person name="Grigoriev I.V."/>
        </authorList>
    </citation>
    <scope>NUCLEOTIDE SEQUENCE [LARGE SCALE GENOMIC DNA]</scope>
</reference>
<dbReference type="HOGENOM" id="CLU_1889355_0_0_1"/>
<evidence type="ECO:0000256" key="1">
    <source>
        <dbReference type="SAM" id="MobiDB-lite"/>
    </source>
</evidence>
<feature type="compositionally biased region" description="Low complexity" evidence="1">
    <location>
        <begin position="101"/>
        <end position="112"/>
    </location>
</feature>
<proteinExistence type="predicted"/>
<keyword evidence="3" id="KW-1185">Reference proteome</keyword>
<gene>
    <name evidence="2" type="ORF">SELMODRAFT_407498</name>
</gene>
<name>D8R5T4_SELML</name>
<evidence type="ECO:0000313" key="2">
    <source>
        <dbReference type="EMBL" id="EFJ32539.1"/>
    </source>
</evidence>
<protein>
    <submittedName>
        <fullName evidence="2">Uncharacterized protein</fullName>
    </submittedName>
</protein>
<dbReference type="AlphaFoldDB" id="D8R5T4"/>
<dbReference type="Proteomes" id="UP000001514">
    <property type="component" value="Unassembled WGS sequence"/>
</dbReference>
<sequence length="135" mass="15322">MNVESVHAFVSTLTSTGLQTDWNAYHIQNQHPKKRFDTKTPEETWISLESWLPGEEWVPINPFCSMFFSCMDLRLGMSREARAKKFFRILSSKTSRDADMDTSTSSTTITPTGAIGDNKARVHGGIHLEELELEI</sequence>